<sequence length="127" mass="14911">MDSKVKTILVSPFRQFTCCISVDGKEQEQPQKKAPHKQPCMTAEELQRYQKSIELENKKRAAFHQQRNAERAVMRTHFRQKYQLSQVTPSINRQNFNLYLMYCLQRDKIVFLKSVIAGFSAVSNLKN</sequence>
<evidence type="ECO:0000256" key="2">
    <source>
        <dbReference type="ARBA" id="ARBA00022448"/>
    </source>
</evidence>
<dbReference type="Pfam" id="PF05835">
    <property type="entry name" value="Synaphin"/>
    <property type="match status" value="1"/>
</dbReference>
<proteinExistence type="inferred from homology"/>
<dbReference type="GO" id="GO:0046928">
    <property type="term" value="P:regulation of neurotransmitter secretion"/>
    <property type="evidence" value="ECO:0007669"/>
    <property type="project" value="TreeGrafter"/>
</dbReference>
<dbReference type="AlphaFoldDB" id="A0A8C4REL2"/>
<dbReference type="InterPro" id="IPR008849">
    <property type="entry name" value="Synaphin"/>
</dbReference>
<evidence type="ECO:0000256" key="4">
    <source>
        <dbReference type="ARBA" id="ARBA00022775"/>
    </source>
</evidence>
<dbReference type="GO" id="GO:0016079">
    <property type="term" value="P:synaptic vesicle exocytosis"/>
    <property type="evidence" value="ECO:0007669"/>
    <property type="project" value="TreeGrafter"/>
</dbReference>
<evidence type="ECO:0000256" key="3">
    <source>
        <dbReference type="ARBA" id="ARBA00022483"/>
    </source>
</evidence>
<evidence type="ECO:0000256" key="5">
    <source>
        <dbReference type="ARBA" id="ARBA00023018"/>
    </source>
</evidence>
<evidence type="ECO:0000313" key="7">
    <source>
        <dbReference type="Ensembl" id="ENSECRP00000001312.1"/>
    </source>
</evidence>
<evidence type="ECO:0000256" key="6">
    <source>
        <dbReference type="ARBA" id="ARBA00034103"/>
    </source>
</evidence>
<dbReference type="Proteomes" id="UP000694620">
    <property type="component" value="Chromosome 2"/>
</dbReference>
<dbReference type="PANTHER" id="PTHR16705">
    <property type="entry name" value="COMPLEXIN"/>
    <property type="match status" value="1"/>
</dbReference>
<keyword evidence="5" id="KW-0770">Synapse</keyword>
<organism evidence="7 8">
    <name type="scientific">Erpetoichthys calabaricus</name>
    <name type="common">Rope fish</name>
    <name type="synonym">Calamoichthys calabaricus</name>
    <dbReference type="NCBI Taxonomy" id="27687"/>
    <lineage>
        <taxon>Eukaryota</taxon>
        <taxon>Metazoa</taxon>
        <taxon>Chordata</taxon>
        <taxon>Craniata</taxon>
        <taxon>Vertebrata</taxon>
        <taxon>Euteleostomi</taxon>
        <taxon>Actinopterygii</taxon>
        <taxon>Polypteriformes</taxon>
        <taxon>Polypteridae</taxon>
        <taxon>Erpetoichthys</taxon>
    </lineage>
</organism>
<keyword evidence="3" id="KW-0268">Exocytosis</keyword>
<accession>A0A8C4REL2</accession>
<dbReference type="Ensembl" id="ENSECRT00000001335.1">
    <property type="protein sequence ID" value="ENSECRP00000001312.1"/>
    <property type="gene ID" value="ENSECRG00000000918.1"/>
</dbReference>
<reference evidence="7" key="2">
    <citation type="submission" date="2025-08" db="UniProtKB">
        <authorList>
            <consortium name="Ensembl"/>
        </authorList>
    </citation>
    <scope>IDENTIFICATION</scope>
</reference>
<dbReference type="GO" id="GO:0043195">
    <property type="term" value="C:terminal bouton"/>
    <property type="evidence" value="ECO:0007669"/>
    <property type="project" value="TreeGrafter"/>
</dbReference>
<keyword evidence="4" id="KW-0532">Neurotransmitter transport</keyword>
<comment type="subcellular location">
    <subcellularLocation>
        <location evidence="6">Synapse</location>
    </subcellularLocation>
</comment>
<evidence type="ECO:0000256" key="1">
    <source>
        <dbReference type="ARBA" id="ARBA00005396"/>
    </source>
</evidence>
<dbReference type="CDD" id="cd22809">
    <property type="entry name" value="Complexin_NTD_CPLX_III_IV"/>
    <property type="match status" value="1"/>
</dbReference>
<dbReference type="GO" id="GO:0019905">
    <property type="term" value="F:syntaxin binding"/>
    <property type="evidence" value="ECO:0007669"/>
    <property type="project" value="InterPro"/>
</dbReference>
<name>A0A8C4REL2_ERPCA</name>
<evidence type="ECO:0000313" key="8">
    <source>
        <dbReference type="Proteomes" id="UP000694620"/>
    </source>
</evidence>
<dbReference type="GO" id="GO:0031201">
    <property type="term" value="C:SNARE complex"/>
    <property type="evidence" value="ECO:0007669"/>
    <property type="project" value="TreeGrafter"/>
</dbReference>
<dbReference type="PANTHER" id="PTHR16705:SF5">
    <property type="entry name" value="COMPLEXIN-3"/>
    <property type="match status" value="1"/>
</dbReference>
<protein>
    <submittedName>
        <fullName evidence="7">Uncharacterized protein</fullName>
    </submittedName>
</protein>
<reference evidence="7" key="1">
    <citation type="submission" date="2021-06" db="EMBL/GenBank/DDBJ databases">
        <authorList>
            <consortium name="Wellcome Sanger Institute Data Sharing"/>
        </authorList>
    </citation>
    <scope>NUCLEOTIDE SEQUENCE [LARGE SCALE GENOMIC DNA]</scope>
</reference>
<keyword evidence="2" id="KW-0813">Transport</keyword>
<keyword evidence="8" id="KW-1185">Reference proteome</keyword>
<reference evidence="7" key="3">
    <citation type="submission" date="2025-09" db="UniProtKB">
        <authorList>
            <consortium name="Ensembl"/>
        </authorList>
    </citation>
    <scope>IDENTIFICATION</scope>
</reference>
<comment type="similarity">
    <text evidence="1">Belongs to the complexin/synaphin family.</text>
</comment>